<evidence type="ECO:0000259" key="7">
    <source>
        <dbReference type="PROSITE" id="PS51698"/>
    </source>
</evidence>
<evidence type="ECO:0000256" key="4">
    <source>
        <dbReference type="ARBA" id="ARBA00022679"/>
    </source>
</evidence>
<evidence type="ECO:0000313" key="8">
    <source>
        <dbReference type="EMBL" id="KAH1113387.1"/>
    </source>
</evidence>
<evidence type="ECO:0000256" key="5">
    <source>
        <dbReference type="ARBA" id="ARBA00022737"/>
    </source>
</evidence>
<keyword evidence="9" id="KW-1185">Reference proteome</keyword>
<dbReference type="PANTHER" id="PTHR23315:SF240">
    <property type="entry name" value="U-BOX DOMAIN-CONTAINING PROTEIN 5"/>
    <property type="match status" value="1"/>
</dbReference>
<dbReference type="PROSITE" id="PS51698">
    <property type="entry name" value="U_BOX"/>
    <property type="match status" value="1"/>
</dbReference>
<evidence type="ECO:0000313" key="9">
    <source>
        <dbReference type="Proteomes" id="UP000828251"/>
    </source>
</evidence>
<dbReference type="GO" id="GO:0061630">
    <property type="term" value="F:ubiquitin protein ligase activity"/>
    <property type="evidence" value="ECO:0007669"/>
    <property type="project" value="UniProtKB-EC"/>
</dbReference>
<comment type="caution">
    <text evidence="8">The sequence shown here is derived from an EMBL/GenBank/DDBJ whole genome shotgun (WGS) entry which is preliminary data.</text>
</comment>
<dbReference type="InterPro" id="IPR013083">
    <property type="entry name" value="Znf_RING/FYVE/PHD"/>
</dbReference>
<dbReference type="Pfam" id="PF04564">
    <property type="entry name" value="U-box"/>
    <property type="match status" value="1"/>
</dbReference>
<sequence length="758" mass="84965">MGTDAIEAGETPFDSYPSSFKVHHLMCTELRKFVDRILKIFPEIEAARPRCSSGIKALCSLNNALERAKLLLQYCNESSKLYLAITTDAIVSRCQKSKNFLEQGLCQIQSMVPVMLAVEISQIVDDLRAACFVPDKFEEEAGKVVTELLHQGATTTESMELAETSALQTAASRLQITSSKAILIEKRSIKKLMEKVADTDIQKKKILKYLLYLLRKYGHLIIREQTDNTVDCNEGAFMVNNPSNDIVPDVASHKEYKQHDVEADKLSGLIPPEEFKCPISLRLMYDPVVIASGQTYERVWIQKWFDDGNDTCPKSETKLAHLSLTPNTVMKDLISKWCAKYGITIQDPSLQSDVLQLLENSSTSVASFGSSIYDMRFPVDISNVSLGSLDTSYTSDGSRNKIADGLSLKPERGSDDLRQYQNPRNASKMNLESLCRLPELDWESQYEMVEDMKNHLKRDELACMSLSSKNFIEPLIEFLNSALDMYNIRAQRAGFQLLLTYVGQHRSGIRYLNEDAYSLLSSSLDSEVTKEVLDIFEVLSGNSGCWSKIAASGALVSILNILNSKITAFQERVIKILHNLSSSHDICSNLASCECIPKFVPFLEDASLARHCIVVLRNLCNNQEARASITQTPGCITSIAMLIETGTHEDQEHALAILLALCSQRVEYCQLVMDECDIFPALFDVSVNGSDKGKASAMELLRLLRDTNHDDDEQEHLQYDNVISEEANNYPKDKKSHKSFFGVKLSMFSRSSAQKKKK</sequence>
<reference evidence="8 9" key="1">
    <citation type="journal article" date="2021" name="Plant Biotechnol. J.">
        <title>Multi-omics assisted identification of the key and species-specific regulatory components of drought-tolerant mechanisms in Gossypium stocksii.</title>
        <authorList>
            <person name="Yu D."/>
            <person name="Ke L."/>
            <person name="Zhang D."/>
            <person name="Wu Y."/>
            <person name="Sun Y."/>
            <person name="Mei J."/>
            <person name="Sun J."/>
            <person name="Sun Y."/>
        </authorList>
    </citation>
    <scope>NUCLEOTIDE SEQUENCE [LARGE SCALE GENOMIC DNA]</scope>
    <source>
        <strain evidence="9">cv. E1</strain>
        <tissue evidence="8">Leaf</tissue>
    </source>
</reference>
<dbReference type="GO" id="GO:0016567">
    <property type="term" value="P:protein ubiquitination"/>
    <property type="evidence" value="ECO:0007669"/>
    <property type="project" value="InterPro"/>
</dbReference>
<evidence type="ECO:0000256" key="1">
    <source>
        <dbReference type="ARBA" id="ARBA00000900"/>
    </source>
</evidence>
<dbReference type="Gene3D" id="1.25.10.10">
    <property type="entry name" value="Leucine-rich Repeat Variant"/>
    <property type="match status" value="1"/>
</dbReference>
<gene>
    <name evidence="8" type="ORF">J1N35_006765</name>
</gene>
<keyword evidence="4" id="KW-0808">Transferase</keyword>
<comment type="catalytic activity">
    <reaction evidence="1">
        <text>S-ubiquitinyl-[E2 ubiquitin-conjugating enzyme]-L-cysteine + [acceptor protein]-L-lysine = [E2 ubiquitin-conjugating enzyme]-L-cysteine + N(6)-ubiquitinyl-[acceptor protein]-L-lysine.</text>
        <dbReference type="EC" id="2.3.2.27"/>
    </reaction>
</comment>
<dbReference type="FunFam" id="3.30.40.10:FF:000114">
    <property type="entry name" value="RING-type E3 ubiquitin transferase"/>
    <property type="match status" value="1"/>
</dbReference>
<feature type="domain" description="U-box" evidence="7">
    <location>
        <begin position="270"/>
        <end position="344"/>
    </location>
</feature>
<dbReference type="SUPFAM" id="SSF57850">
    <property type="entry name" value="RING/U-box"/>
    <property type="match status" value="1"/>
</dbReference>
<dbReference type="InterPro" id="IPR045210">
    <property type="entry name" value="RING-Ubox_PUB"/>
</dbReference>
<dbReference type="Gene3D" id="3.30.40.10">
    <property type="entry name" value="Zinc/RING finger domain, C3HC4 (zinc finger)"/>
    <property type="match status" value="1"/>
</dbReference>
<evidence type="ECO:0000256" key="2">
    <source>
        <dbReference type="ARBA" id="ARBA00004906"/>
    </source>
</evidence>
<accession>A0A9D3W6F9</accession>
<keyword evidence="5" id="KW-0677">Repeat</keyword>
<dbReference type="InterPro" id="IPR003613">
    <property type="entry name" value="Ubox_domain"/>
</dbReference>
<dbReference type="Proteomes" id="UP000828251">
    <property type="component" value="Unassembled WGS sequence"/>
</dbReference>
<evidence type="ECO:0000256" key="6">
    <source>
        <dbReference type="ARBA" id="ARBA00022786"/>
    </source>
</evidence>
<dbReference type="CDD" id="cd16664">
    <property type="entry name" value="RING-Ubox_PUB"/>
    <property type="match status" value="1"/>
</dbReference>
<evidence type="ECO:0000256" key="3">
    <source>
        <dbReference type="ARBA" id="ARBA00012483"/>
    </source>
</evidence>
<protein>
    <recommendedName>
        <fullName evidence="3">RING-type E3 ubiquitin transferase</fullName>
        <ecNumber evidence="3">2.3.2.27</ecNumber>
    </recommendedName>
</protein>
<proteinExistence type="predicted"/>
<keyword evidence="6" id="KW-0833">Ubl conjugation pathway</keyword>
<dbReference type="SUPFAM" id="SSF48371">
    <property type="entry name" value="ARM repeat"/>
    <property type="match status" value="1"/>
</dbReference>
<dbReference type="GO" id="GO:0070696">
    <property type="term" value="F:transmembrane receptor protein serine/threonine kinase binding"/>
    <property type="evidence" value="ECO:0007669"/>
    <property type="project" value="UniProtKB-ARBA"/>
</dbReference>
<dbReference type="EMBL" id="JAIQCV010000003">
    <property type="protein sequence ID" value="KAH1113387.1"/>
    <property type="molecule type" value="Genomic_DNA"/>
</dbReference>
<dbReference type="PANTHER" id="PTHR23315">
    <property type="entry name" value="U BOX DOMAIN-CONTAINING"/>
    <property type="match status" value="1"/>
</dbReference>
<organism evidence="8 9">
    <name type="scientific">Gossypium stocksii</name>
    <dbReference type="NCBI Taxonomy" id="47602"/>
    <lineage>
        <taxon>Eukaryota</taxon>
        <taxon>Viridiplantae</taxon>
        <taxon>Streptophyta</taxon>
        <taxon>Embryophyta</taxon>
        <taxon>Tracheophyta</taxon>
        <taxon>Spermatophyta</taxon>
        <taxon>Magnoliopsida</taxon>
        <taxon>eudicotyledons</taxon>
        <taxon>Gunneridae</taxon>
        <taxon>Pentapetalae</taxon>
        <taxon>rosids</taxon>
        <taxon>malvids</taxon>
        <taxon>Malvales</taxon>
        <taxon>Malvaceae</taxon>
        <taxon>Malvoideae</taxon>
        <taxon>Gossypium</taxon>
    </lineage>
</organism>
<dbReference type="InterPro" id="IPR016024">
    <property type="entry name" value="ARM-type_fold"/>
</dbReference>
<name>A0A9D3W6F9_9ROSI</name>
<dbReference type="EC" id="2.3.2.27" evidence="3"/>
<dbReference type="SMART" id="SM00504">
    <property type="entry name" value="Ubox"/>
    <property type="match status" value="1"/>
</dbReference>
<dbReference type="AlphaFoldDB" id="A0A9D3W6F9"/>
<comment type="pathway">
    <text evidence="2">Protein modification; protein ubiquitination.</text>
</comment>
<dbReference type="OrthoDB" id="10064100at2759"/>
<dbReference type="InterPro" id="IPR011989">
    <property type="entry name" value="ARM-like"/>
</dbReference>